<proteinExistence type="predicted"/>
<accession>A0ABT9KXE3</accession>
<evidence type="ECO:0000313" key="2">
    <source>
        <dbReference type="EMBL" id="MDP9613103.1"/>
    </source>
</evidence>
<dbReference type="RefSeq" id="WP_307111444.1">
    <property type="nucleotide sequence ID" value="NZ_JAURUE010000002.1"/>
</dbReference>
<feature type="compositionally biased region" description="Acidic residues" evidence="1">
    <location>
        <begin position="94"/>
        <end position="110"/>
    </location>
</feature>
<gene>
    <name evidence="2" type="ORF">JOF35_005441</name>
</gene>
<dbReference type="EMBL" id="JAURUE010000002">
    <property type="protein sequence ID" value="MDP9613103.1"/>
    <property type="molecule type" value="Genomic_DNA"/>
</dbReference>
<sequence length="110" mass="12075">MSAQPRLLPWNGMNGQPAYLVTEEEGTGHVSKLADEMEAFQLHMATELVGHALELLGNSKAEVEELRFLSNRMIEALRDALRIAESRGRRLGLSEEDGDDGPDQANEADG</sequence>
<organism evidence="2 3">
    <name type="scientific">Streptomyces demainii</name>
    <dbReference type="NCBI Taxonomy" id="588122"/>
    <lineage>
        <taxon>Bacteria</taxon>
        <taxon>Bacillati</taxon>
        <taxon>Actinomycetota</taxon>
        <taxon>Actinomycetes</taxon>
        <taxon>Kitasatosporales</taxon>
        <taxon>Streptomycetaceae</taxon>
        <taxon>Streptomyces</taxon>
    </lineage>
</organism>
<dbReference type="Proteomes" id="UP001234880">
    <property type="component" value="Unassembled WGS sequence"/>
</dbReference>
<feature type="region of interest" description="Disordered" evidence="1">
    <location>
        <begin position="88"/>
        <end position="110"/>
    </location>
</feature>
<name>A0ABT9KXE3_9ACTN</name>
<reference evidence="2 3" key="1">
    <citation type="submission" date="2023-07" db="EMBL/GenBank/DDBJ databases">
        <title>Sequencing the genomes of 1000 actinobacteria strains.</title>
        <authorList>
            <person name="Klenk H.-P."/>
        </authorList>
    </citation>
    <scope>NUCLEOTIDE SEQUENCE [LARGE SCALE GENOMIC DNA]</scope>
    <source>
        <strain evidence="2 3">DSM 41600</strain>
    </source>
</reference>
<comment type="caution">
    <text evidence="2">The sequence shown here is derived from an EMBL/GenBank/DDBJ whole genome shotgun (WGS) entry which is preliminary data.</text>
</comment>
<evidence type="ECO:0000256" key="1">
    <source>
        <dbReference type="SAM" id="MobiDB-lite"/>
    </source>
</evidence>
<protein>
    <submittedName>
        <fullName evidence="2">Uncharacterized protein</fullName>
    </submittedName>
</protein>
<evidence type="ECO:0000313" key="3">
    <source>
        <dbReference type="Proteomes" id="UP001234880"/>
    </source>
</evidence>
<keyword evidence="3" id="KW-1185">Reference proteome</keyword>